<accession>A0AAN8UYN3</accession>
<gene>
    <name evidence="1" type="ORF">RJ641_016570</name>
</gene>
<name>A0AAN8UYN3_9MAGN</name>
<proteinExistence type="predicted"/>
<keyword evidence="2" id="KW-1185">Reference proteome</keyword>
<evidence type="ECO:0000313" key="2">
    <source>
        <dbReference type="Proteomes" id="UP001370490"/>
    </source>
</evidence>
<sequence length="111" mass="12471">MEFWSGPIFTVFADSDRNVKKIWPGRLRGEFELPRDSTLTEFVVSGQKLGFLCGIQLVTQQLGLPSKVSRDELMVPSVSRMSGEGPQIDKEEVTNSILKAKEFSNKLTLHD</sequence>
<dbReference type="AlphaFoldDB" id="A0AAN8UYN3"/>
<dbReference type="EMBL" id="JBAMMX010000022">
    <property type="protein sequence ID" value="KAK6918148.1"/>
    <property type="molecule type" value="Genomic_DNA"/>
</dbReference>
<evidence type="ECO:0000313" key="1">
    <source>
        <dbReference type="EMBL" id="KAK6918148.1"/>
    </source>
</evidence>
<reference evidence="1 2" key="1">
    <citation type="submission" date="2023-12" db="EMBL/GenBank/DDBJ databases">
        <title>A high-quality genome assembly for Dillenia turbinata (Dilleniales).</title>
        <authorList>
            <person name="Chanderbali A."/>
        </authorList>
    </citation>
    <scope>NUCLEOTIDE SEQUENCE [LARGE SCALE GENOMIC DNA]</scope>
    <source>
        <strain evidence="1">LSX21</strain>
        <tissue evidence="1">Leaf</tissue>
    </source>
</reference>
<comment type="caution">
    <text evidence="1">The sequence shown here is derived from an EMBL/GenBank/DDBJ whole genome shotgun (WGS) entry which is preliminary data.</text>
</comment>
<organism evidence="1 2">
    <name type="scientific">Dillenia turbinata</name>
    <dbReference type="NCBI Taxonomy" id="194707"/>
    <lineage>
        <taxon>Eukaryota</taxon>
        <taxon>Viridiplantae</taxon>
        <taxon>Streptophyta</taxon>
        <taxon>Embryophyta</taxon>
        <taxon>Tracheophyta</taxon>
        <taxon>Spermatophyta</taxon>
        <taxon>Magnoliopsida</taxon>
        <taxon>eudicotyledons</taxon>
        <taxon>Gunneridae</taxon>
        <taxon>Pentapetalae</taxon>
        <taxon>Dilleniales</taxon>
        <taxon>Dilleniaceae</taxon>
        <taxon>Dillenia</taxon>
    </lineage>
</organism>
<protein>
    <submittedName>
        <fullName evidence="1">Uncharacterized protein</fullName>
    </submittedName>
</protein>
<dbReference type="Proteomes" id="UP001370490">
    <property type="component" value="Unassembled WGS sequence"/>
</dbReference>